<sequence>LKTLPILPGHNQQVPHTRPVSLSTGSCVTVKGTPILPFINDPQLQVDFHTETCEKSDIAFHFRVYFGHSVVMNSRECGSWKREIKCNNVPFEDGKPFELCISVLDNEYQVSVNGQHCYSFPHRFPPCYVKMVQVCRDVSLTSMCVCN</sequence>
<dbReference type="SMART" id="SM00276">
    <property type="entry name" value="GLECT"/>
    <property type="match status" value="1"/>
</dbReference>
<dbReference type="Pfam" id="PF00337">
    <property type="entry name" value="Gal-bind_lectin"/>
    <property type="match status" value="1"/>
</dbReference>
<dbReference type="InterPro" id="IPR044156">
    <property type="entry name" value="Galectin-like"/>
</dbReference>
<dbReference type="PROSITE" id="PS51304">
    <property type="entry name" value="GALECTIN"/>
    <property type="match status" value="1"/>
</dbReference>
<dbReference type="CDD" id="cd00070">
    <property type="entry name" value="GLECT"/>
    <property type="match status" value="1"/>
</dbReference>
<organism evidence="4 5">
    <name type="scientific">Piliocolobus tephrosceles</name>
    <name type="common">Ugandan red Colobus</name>
    <dbReference type="NCBI Taxonomy" id="591936"/>
    <lineage>
        <taxon>Eukaryota</taxon>
        <taxon>Metazoa</taxon>
        <taxon>Chordata</taxon>
        <taxon>Craniata</taxon>
        <taxon>Vertebrata</taxon>
        <taxon>Euteleostomi</taxon>
        <taxon>Mammalia</taxon>
        <taxon>Eutheria</taxon>
        <taxon>Euarchontoglires</taxon>
        <taxon>Primates</taxon>
        <taxon>Haplorrhini</taxon>
        <taxon>Catarrhini</taxon>
        <taxon>Cercopithecidae</taxon>
        <taxon>Colobinae</taxon>
        <taxon>Piliocolobus</taxon>
    </lineage>
</organism>
<reference evidence="4" key="1">
    <citation type="submission" date="2025-08" db="UniProtKB">
        <authorList>
            <consortium name="Ensembl"/>
        </authorList>
    </citation>
    <scope>IDENTIFICATION</scope>
</reference>
<evidence type="ECO:0000313" key="4">
    <source>
        <dbReference type="Ensembl" id="ENSPTEP00000016658.1"/>
    </source>
</evidence>
<keyword evidence="5" id="KW-1185">Reference proteome</keyword>
<accession>A0A8C9HA28</accession>
<keyword evidence="1 2" id="KW-0430">Lectin</keyword>
<name>A0A8C9HA28_9PRIM</name>
<evidence type="ECO:0000259" key="3">
    <source>
        <dbReference type="PROSITE" id="PS51304"/>
    </source>
</evidence>
<reference evidence="4" key="2">
    <citation type="submission" date="2025-09" db="UniProtKB">
        <authorList>
            <consortium name="Ensembl"/>
        </authorList>
    </citation>
    <scope>IDENTIFICATION</scope>
</reference>
<feature type="domain" description="Galectin" evidence="3">
    <location>
        <begin position="14"/>
        <end position="146"/>
    </location>
</feature>
<dbReference type="Proteomes" id="UP000694416">
    <property type="component" value="Unplaced"/>
</dbReference>
<evidence type="ECO:0000313" key="5">
    <source>
        <dbReference type="Proteomes" id="UP000694416"/>
    </source>
</evidence>
<dbReference type="AlphaFoldDB" id="A0A8C9HA28"/>
<dbReference type="GO" id="GO:0030246">
    <property type="term" value="F:carbohydrate binding"/>
    <property type="evidence" value="ECO:0007669"/>
    <property type="project" value="UniProtKB-UniRule"/>
</dbReference>
<dbReference type="SMART" id="SM00908">
    <property type="entry name" value="Gal-bind_lectin"/>
    <property type="match status" value="1"/>
</dbReference>
<dbReference type="PANTHER" id="PTHR11346">
    <property type="entry name" value="GALECTIN"/>
    <property type="match status" value="1"/>
</dbReference>
<evidence type="ECO:0000256" key="2">
    <source>
        <dbReference type="RuleBase" id="RU102079"/>
    </source>
</evidence>
<evidence type="ECO:0000256" key="1">
    <source>
        <dbReference type="ARBA" id="ARBA00022734"/>
    </source>
</evidence>
<dbReference type="PANTHER" id="PTHR11346:SF15">
    <property type="entry name" value="PLACENTAL PROTEIN 13-LIKE"/>
    <property type="match status" value="1"/>
</dbReference>
<dbReference type="InterPro" id="IPR001079">
    <property type="entry name" value="Galectin_CRD"/>
</dbReference>
<protein>
    <recommendedName>
        <fullName evidence="2">Galectin</fullName>
    </recommendedName>
</protein>
<dbReference type="InterPro" id="IPR013320">
    <property type="entry name" value="ConA-like_dom_sf"/>
</dbReference>
<proteinExistence type="predicted"/>
<dbReference type="Gene3D" id="2.60.120.200">
    <property type="match status" value="1"/>
</dbReference>
<dbReference type="SUPFAM" id="SSF49899">
    <property type="entry name" value="Concanavalin A-like lectins/glucanases"/>
    <property type="match status" value="1"/>
</dbReference>
<dbReference type="Ensembl" id="ENSPTET00000024698.1">
    <property type="protein sequence ID" value="ENSPTEP00000016658.1"/>
    <property type="gene ID" value="ENSPTEG00000018276.1"/>
</dbReference>